<feature type="region of interest" description="Disordered" evidence="1">
    <location>
        <begin position="1"/>
        <end position="41"/>
    </location>
</feature>
<reference evidence="2" key="1">
    <citation type="journal article" date="2015" name="Genome Announc.">
        <title>Complete Genome Sequence of the Bacteriochlorophyll b-Producing Photosynthetic Bacterium Blastochloris viridis.</title>
        <authorList>
            <person name="Tsukatani Y."/>
            <person name="Hirose Y."/>
            <person name="Harada J."/>
            <person name="Misawa N."/>
            <person name="Mori K."/>
            <person name="Inoue K."/>
            <person name="Tamiaki H."/>
        </authorList>
    </citation>
    <scope>NUCLEOTIDE SEQUENCE [LARGE SCALE GENOMIC DNA]</scope>
    <source>
        <strain evidence="2">DSM 133</strain>
    </source>
</reference>
<dbReference type="EMBL" id="AP014854">
    <property type="protein sequence ID" value="BAR98224.1"/>
    <property type="molecule type" value="Genomic_DNA"/>
</dbReference>
<sequence length="41" mass="4433">MPLRNSANAQDFGRLRRRSAKSRSVPAKATGHLAAPNIVNC</sequence>
<protein>
    <submittedName>
        <fullName evidence="2">Uncharacterized protein</fullName>
    </submittedName>
</protein>
<proteinExistence type="predicted"/>
<dbReference type="AlphaFoldDB" id="A0A182CYL7"/>
<name>A0A182CYL7_BLAVI</name>
<evidence type="ECO:0000313" key="2">
    <source>
        <dbReference type="EMBL" id="BAR98224.1"/>
    </source>
</evidence>
<gene>
    <name evidence="2" type="ORF">BV133_631</name>
</gene>
<evidence type="ECO:0000256" key="1">
    <source>
        <dbReference type="SAM" id="MobiDB-lite"/>
    </source>
</evidence>
<accession>A0A182CYL7</accession>
<organism evidence="2">
    <name type="scientific">Blastochloris viridis</name>
    <name type="common">Rhodopseudomonas viridis</name>
    <dbReference type="NCBI Taxonomy" id="1079"/>
    <lineage>
        <taxon>Bacteria</taxon>
        <taxon>Pseudomonadati</taxon>
        <taxon>Pseudomonadota</taxon>
        <taxon>Alphaproteobacteria</taxon>
        <taxon>Hyphomicrobiales</taxon>
        <taxon>Blastochloridaceae</taxon>
        <taxon>Blastochloris</taxon>
    </lineage>
</organism>